<feature type="signal peptide" evidence="2">
    <location>
        <begin position="1"/>
        <end position="19"/>
    </location>
</feature>
<keyword evidence="4" id="KW-1185">Reference proteome</keyword>
<evidence type="ECO:0000313" key="3">
    <source>
        <dbReference type="EMBL" id="KAE9593034.1"/>
    </source>
</evidence>
<keyword evidence="2" id="KW-0732">Signal</keyword>
<accession>A0A6A4NYQ5</accession>
<comment type="caution">
    <text evidence="3">The sequence shown here is derived from an EMBL/GenBank/DDBJ whole genome shotgun (WGS) entry which is preliminary data.</text>
</comment>
<evidence type="ECO:0008006" key="5">
    <source>
        <dbReference type="Google" id="ProtNLM"/>
    </source>
</evidence>
<name>A0A6A4NYQ5_LUPAL</name>
<keyword evidence="1" id="KW-1133">Transmembrane helix</keyword>
<gene>
    <name evidence="3" type="ORF">Lalb_Chr19g0135491</name>
</gene>
<organism evidence="3 4">
    <name type="scientific">Lupinus albus</name>
    <name type="common">White lupine</name>
    <name type="synonym">Lupinus termis</name>
    <dbReference type="NCBI Taxonomy" id="3870"/>
    <lineage>
        <taxon>Eukaryota</taxon>
        <taxon>Viridiplantae</taxon>
        <taxon>Streptophyta</taxon>
        <taxon>Embryophyta</taxon>
        <taxon>Tracheophyta</taxon>
        <taxon>Spermatophyta</taxon>
        <taxon>Magnoliopsida</taxon>
        <taxon>eudicotyledons</taxon>
        <taxon>Gunneridae</taxon>
        <taxon>Pentapetalae</taxon>
        <taxon>rosids</taxon>
        <taxon>fabids</taxon>
        <taxon>Fabales</taxon>
        <taxon>Fabaceae</taxon>
        <taxon>Papilionoideae</taxon>
        <taxon>50 kb inversion clade</taxon>
        <taxon>genistoids sensu lato</taxon>
        <taxon>core genistoids</taxon>
        <taxon>Genisteae</taxon>
        <taxon>Lupinus</taxon>
    </lineage>
</organism>
<reference evidence="4" key="1">
    <citation type="journal article" date="2020" name="Nat. Commun.">
        <title>Genome sequence of the cluster root forming white lupin.</title>
        <authorList>
            <person name="Hufnagel B."/>
            <person name="Marques A."/>
            <person name="Soriano A."/>
            <person name="Marques L."/>
            <person name="Divol F."/>
            <person name="Doumas P."/>
            <person name="Sallet E."/>
            <person name="Mancinotti D."/>
            <person name="Carrere S."/>
            <person name="Marande W."/>
            <person name="Arribat S."/>
            <person name="Keller J."/>
            <person name="Huneau C."/>
            <person name="Blein T."/>
            <person name="Aime D."/>
            <person name="Laguerre M."/>
            <person name="Taylor J."/>
            <person name="Schubert V."/>
            <person name="Nelson M."/>
            <person name="Geu-Flores F."/>
            <person name="Crespi M."/>
            <person name="Gallardo-Guerrero K."/>
            <person name="Delaux P.-M."/>
            <person name="Salse J."/>
            <person name="Berges H."/>
            <person name="Guyot R."/>
            <person name="Gouzy J."/>
            <person name="Peret B."/>
        </authorList>
    </citation>
    <scope>NUCLEOTIDE SEQUENCE [LARGE SCALE GENOMIC DNA]</scope>
    <source>
        <strain evidence="4">cv. Amiga</strain>
    </source>
</reference>
<dbReference type="AlphaFoldDB" id="A0A6A4NYQ5"/>
<feature type="chain" id="PRO_5025447132" description="Secreted peptide" evidence="2">
    <location>
        <begin position="20"/>
        <end position="68"/>
    </location>
</feature>
<keyword evidence="1" id="KW-0472">Membrane</keyword>
<evidence type="ECO:0000256" key="1">
    <source>
        <dbReference type="SAM" id="Phobius"/>
    </source>
</evidence>
<keyword evidence="1" id="KW-0812">Transmembrane</keyword>
<evidence type="ECO:0000313" key="4">
    <source>
        <dbReference type="Proteomes" id="UP000447434"/>
    </source>
</evidence>
<feature type="transmembrane region" description="Helical" evidence="1">
    <location>
        <begin position="38"/>
        <end position="61"/>
    </location>
</feature>
<evidence type="ECO:0000256" key="2">
    <source>
        <dbReference type="SAM" id="SignalP"/>
    </source>
</evidence>
<dbReference type="EMBL" id="WOCE01000019">
    <property type="protein sequence ID" value="KAE9593034.1"/>
    <property type="molecule type" value="Genomic_DNA"/>
</dbReference>
<proteinExistence type="predicted"/>
<sequence>MTHCGCLFFIFLFHNILYPLPPLAQTHCNSSLINVSQFVRFSCIIYVILVVAAFCSARFLVTVQNIHS</sequence>
<protein>
    <recommendedName>
        <fullName evidence="5">Secreted peptide</fullName>
    </recommendedName>
</protein>
<dbReference type="Proteomes" id="UP000447434">
    <property type="component" value="Chromosome 19"/>
</dbReference>